<keyword evidence="3" id="KW-1185">Reference proteome</keyword>
<dbReference type="Proteomes" id="UP001275436">
    <property type="component" value="Unassembled WGS sequence"/>
</dbReference>
<evidence type="ECO:0000313" key="3">
    <source>
        <dbReference type="Proteomes" id="UP001275436"/>
    </source>
</evidence>
<dbReference type="Pfam" id="PF12671">
    <property type="entry name" value="Amidase_6"/>
    <property type="match status" value="1"/>
</dbReference>
<dbReference type="EMBL" id="BSKO01000001">
    <property type="protein sequence ID" value="GLO65537.1"/>
    <property type="molecule type" value="Genomic_DNA"/>
</dbReference>
<organism evidence="2 3">
    <name type="scientific">Oceanobacillus kimchii</name>
    <dbReference type="NCBI Taxonomy" id="746691"/>
    <lineage>
        <taxon>Bacteria</taxon>
        <taxon>Bacillati</taxon>
        <taxon>Bacillota</taxon>
        <taxon>Bacilli</taxon>
        <taxon>Bacillales</taxon>
        <taxon>Bacillaceae</taxon>
        <taxon>Oceanobacillus</taxon>
    </lineage>
</organism>
<dbReference type="PANTHER" id="PTHR40032">
    <property type="entry name" value="EXPORTED PROTEIN-RELATED"/>
    <property type="match status" value="1"/>
</dbReference>
<proteinExistence type="predicted"/>
<dbReference type="RefSeq" id="WP_017796225.1">
    <property type="nucleotide sequence ID" value="NZ_BSKO01000001.1"/>
</dbReference>
<dbReference type="PANTHER" id="PTHR40032:SF1">
    <property type="entry name" value="EXPORTED PROTEIN"/>
    <property type="match status" value="1"/>
</dbReference>
<comment type="caution">
    <text evidence="2">The sequence shown here is derived from an EMBL/GenBank/DDBJ whole genome shotgun (WGS) entry which is preliminary data.</text>
</comment>
<name>A0ABQ5THB0_9BACI</name>
<sequence>MESIKEYWSTLFSERHSDDEWWQKKLDLLEKRNATIVKITGDGKVTRKLHYDDRSNYEYVMHLQFLIKQNERFMLEEQVLPFSYSLLDKTIVNHHKRDTAVEKIPDDYSLWNSSNKSQRIDTSRFEYNRLEAVKYAERWWNSYNPAYRTFEVDCTNYISQCLYAGGAPTWGEPVRERGWWYSGNSWSFSWSVAHSMRWYLSGSQKGLKGKEVESPEELFPGDVICYDFEGDNRWNHTTIVVTKDEYGMPLVNAHTDNSRHRYWSYEDSTAYTPDIQYKFFRIGEN</sequence>
<reference evidence="2 3" key="1">
    <citation type="submission" date="2023-02" db="EMBL/GenBank/DDBJ databases">
        <title>Oceanobacillus kimchii IFOP_LL358 isolated form Alexandrium catenella lab strain.</title>
        <authorList>
            <person name="Gajardo G."/>
            <person name="Ueki S."/>
            <person name="Maruyama F."/>
        </authorList>
    </citation>
    <scope>NUCLEOTIDE SEQUENCE [LARGE SCALE GENOMIC DNA]</scope>
    <source>
        <strain evidence="2 3">IFOP_LL358</strain>
    </source>
</reference>
<evidence type="ECO:0000259" key="1">
    <source>
        <dbReference type="Pfam" id="PF12671"/>
    </source>
</evidence>
<gene>
    <name evidence="2" type="ORF">MACH08_13210</name>
</gene>
<accession>A0ABQ5THB0</accession>
<protein>
    <recommendedName>
        <fullName evidence="1">Putative amidase domain-containing protein</fullName>
    </recommendedName>
</protein>
<evidence type="ECO:0000313" key="2">
    <source>
        <dbReference type="EMBL" id="GLO65537.1"/>
    </source>
</evidence>
<feature type="domain" description="Putative amidase" evidence="1">
    <location>
        <begin position="126"/>
        <end position="278"/>
    </location>
</feature>
<dbReference type="InterPro" id="IPR024301">
    <property type="entry name" value="Amidase_6"/>
</dbReference>